<dbReference type="GO" id="GO:0016757">
    <property type="term" value="F:glycosyltransferase activity"/>
    <property type="evidence" value="ECO:0007669"/>
    <property type="project" value="InterPro"/>
</dbReference>
<dbReference type="InterPro" id="IPR001296">
    <property type="entry name" value="Glyco_trans_1"/>
</dbReference>
<gene>
    <name evidence="4" type="ORF">HMPREF1059_04069</name>
</gene>
<evidence type="ECO:0000313" key="4">
    <source>
        <dbReference type="EMBL" id="EKN20736.1"/>
    </source>
</evidence>
<dbReference type="InterPro" id="IPR028098">
    <property type="entry name" value="Glyco_trans_4-like_N"/>
</dbReference>
<evidence type="ECO:0000259" key="3">
    <source>
        <dbReference type="Pfam" id="PF13439"/>
    </source>
</evidence>
<evidence type="ECO:0000256" key="1">
    <source>
        <dbReference type="ARBA" id="ARBA00022679"/>
    </source>
</evidence>
<feature type="domain" description="Glycosyl transferase family 1" evidence="2">
    <location>
        <begin position="184"/>
        <end position="343"/>
    </location>
</feature>
<evidence type="ECO:0000259" key="2">
    <source>
        <dbReference type="Pfam" id="PF00534"/>
    </source>
</evidence>
<dbReference type="Proteomes" id="UP000006262">
    <property type="component" value="Unassembled WGS sequence"/>
</dbReference>
<comment type="caution">
    <text evidence="4">The sequence shown here is derived from an EMBL/GenBank/DDBJ whole genome shotgun (WGS) entry which is preliminary data.</text>
</comment>
<reference evidence="4 5" key="1">
    <citation type="submission" date="2012-02" db="EMBL/GenBank/DDBJ databases">
        <title>The Genome Sequence of Parabacteroides distasonis CL09T03C24.</title>
        <authorList>
            <consortium name="The Broad Institute Genome Sequencing Platform"/>
            <person name="Earl A."/>
            <person name="Ward D."/>
            <person name="Feldgarden M."/>
            <person name="Gevers D."/>
            <person name="Zitomersky N.L."/>
            <person name="Coyne M.J."/>
            <person name="Comstock L.E."/>
            <person name="Young S.K."/>
            <person name="Zeng Q."/>
            <person name="Gargeya S."/>
            <person name="Fitzgerald M."/>
            <person name="Haas B."/>
            <person name="Abouelleil A."/>
            <person name="Alvarado L."/>
            <person name="Arachchi H.M."/>
            <person name="Berlin A."/>
            <person name="Chapman S.B."/>
            <person name="Gearin G."/>
            <person name="Goldberg J."/>
            <person name="Griggs A."/>
            <person name="Gujja S."/>
            <person name="Hansen M."/>
            <person name="Heiman D."/>
            <person name="Howarth C."/>
            <person name="Larimer J."/>
            <person name="Lui A."/>
            <person name="MacDonald P.J.P."/>
            <person name="McCowen C."/>
            <person name="Montmayeur A."/>
            <person name="Murphy C."/>
            <person name="Neiman D."/>
            <person name="Pearson M."/>
            <person name="Priest M."/>
            <person name="Roberts A."/>
            <person name="Saif S."/>
            <person name="Shea T."/>
            <person name="Sisk P."/>
            <person name="Stolte C."/>
            <person name="Sykes S."/>
            <person name="Wortman J."/>
            <person name="Nusbaum C."/>
            <person name="Birren B."/>
        </authorList>
    </citation>
    <scope>NUCLEOTIDE SEQUENCE [LARGE SCALE GENOMIC DNA]</scope>
    <source>
        <strain evidence="4 5">CL09T03C24</strain>
    </source>
</reference>
<dbReference type="AlphaFoldDB" id="A0AAD2YGI7"/>
<dbReference type="EMBL" id="AGZN01000043">
    <property type="protein sequence ID" value="EKN20736.1"/>
    <property type="molecule type" value="Genomic_DNA"/>
</dbReference>
<protein>
    <recommendedName>
        <fullName evidence="6">Glycosyl transferase family 1 domain-containing protein</fullName>
    </recommendedName>
</protein>
<keyword evidence="1" id="KW-0808">Transferase</keyword>
<dbReference type="PANTHER" id="PTHR46401">
    <property type="entry name" value="GLYCOSYLTRANSFERASE WBBK-RELATED"/>
    <property type="match status" value="1"/>
</dbReference>
<accession>A0AAD2YGI7</accession>
<proteinExistence type="predicted"/>
<dbReference type="SUPFAM" id="SSF53756">
    <property type="entry name" value="UDP-Glycosyltransferase/glycogen phosphorylase"/>
    <property type="match status" value="1"/>
</dbReference>
<dbReference type="Pfam" id="PF00534">
    <property type="entry name" value="Glycos_transf_1"/>
    <property type="match status" value="1"/>
</dbReference>
<dbReference type="RefSeq" id="WP_005868283.1">
    <property type="nucleotide sequence ID" value="NZ_JH976491.1"/>
</dbReference>
<organism evidence="4 5">
    <name type="scientific">Parabacteroides distasonis CL09T03C24</name>
    <dbReference type="NCBI Taxonomy" id="999417"/>
    <lineage>
        <taxon>Bacteria</taxon>
        <taxon>Pseudomonadati</taxon>
        <taxon>Bacteroidota</taxon>
        <taxon>Bacteroidia</taxon>
        <taxon>Bacteroidales</taxon>
        <taxon>Tannerellaceae</taxon>
        <taxon>Parabacteroides</taxon>
    </lineage>
</organism>
<feature type="domain" description="Glycosyltransferase subfamily 4-like N-terminal" evidence="3">
    <location>
        <begin position="67"/>
        <end position="176"/>
    </location>
</feature>
<dbReference type="Pfam" id="PF13439">
    <property type="entry name" value="Glyco_transf_4"/>
    <property type="match status" value="1"/>
</dbReference>
<dbReference type="PANTHER" id="PTHR46401:SF2">
    <property type="entry name" value="GLYCOSYLTRANSFERASE WBBK-RELATED"/>
    <property type="match status" value="1"/>
</dbReference>
<evidence type="ECO:0000313" key="5">
    <source>
        <dbReference type="Proteomes" id="UP000006262"/>
    </source>
</evidence>
<dbReference type="GeneID" id="93525359"/>
<dbReference type="CDD" id="cd03809">
    <property type="entry name" value="GT4_MtfB-like"/>
    <property type="match status" value="1"/>
</dbReference>
<sequence length="372" mass="43173">MNILFDLSGCNQPYNAITVYGLRILAGFKENGYKDISILCDARIYDHVHVTFPEYPCLEIAFDTGRNPMTLLRNFRHWKNTVKNIEHDVLFVPHVFPPNFCFHRRDKTVLVLHDLQGLRIYKGLRLWACRFFYPLALWRCKASIVISDFVREDVRKTYPFISPRKLNTIYNGVVVDQLPQKRDTLPVKGKYLLYVSSLMEHKNVMTLLRAFNRLKDKIPHTLVIIGKTRPVWTEKALPFIQEENLSSRIYHVTKPVSDETLAQYYNQADLFIHPSLMEGFGYTPIEAAIYGTPVLTNKETALFETTMGLLNYYEPATDDKAMANEIERLLTNPISLDRLSEIASTFRERYDNTKQGKKIYDLLISLSMDSKG</sequence>
<name>A0AAD2YGI7_PARDI</name>
<evidence type="ECO:0008006" key="6">
    <source>
        <dbReference type="Google" id="ProtNLM"/>
    </source>
</evidence>
<dbReference type="Gene3D" id="3.40.50.2000">
    <property type="entry name" value="Glycogen Phosphorylase B"/>
    <property type="match status" value="2"/>
</dbReference>